<keyword evidence="2" id="KW-1185">Reference proteome</keyword>
<sequence>MDVPSGHCAIRFKHTTCPLCRGSLAPPLSAAAATVDADFGVEVLFFKFCSFRSNDDGLDSWWLR</sequence>
<organism evidence="1 2">
    <name type="scientific">Ficus carica</name>
    <name type="common">Common fig</name>
    <dbReference type="NCBI Taxonomy" id="3494"/>
    <lineage>
        <taxon>Eukaryota</taxon>
        <taxon>Viridiplantae</taxon>
        <taxon>Streptophyta</taxon>
        <taxon>Embryophyta</taxon>
        <taxon>Tracheophyta</taxon>
        <taxon>Spermatophyta</taxon>
        <taxon>Magnoliopsida</taxon>
        <taxon>eudicotyledons</taxon>
        <taxon>Gunneridae</taxon>
        <taxon>Pentapetalae</taxon>
        <taxon>rosids</taxon>
        <taxon>fabids</taxon>
        <taxon>Rosales</taxon>
        <taxon>Moraceae</taxon>
        <taxon>Ficeae</taxon>
        <taxon>Ficus</taxon>
    </lineage>
</organism>
<gene>
    <name evidence="1" type="ORF">TIFTF001_046134</name>
</gene>
<comment type="caution">
    <text evidence="1">The sequence shown here is derived from an EMBL/GenBank/DDBJ whole genome shotgun (WGS) entry which is preliminary data.</text>
</comment>
<evidence type="ECO:0000313" key="1">
    <source>
        <dbReference type="EMBL" id="GMN27360.1"/>
    </source>
</evidence>
<dbReference type="Proteomes" id="UP001187192">
    <property type="component" value="Unassembled WGS sequence"/>
</dbReference>
<protein>
    <submittedName>
        <fullName evidence="1">Uncharacterized protein</fullName>
    </submittedName>
</protein>
<proteinExistence type="predicted"/>
<reference evidence="1" key="1">
    <citation type="submission" date="2023-07" db="EMBL/GenBank/DDBJ databases">
        <title>draft genome sequence of fig (Ficus carica).</title>
        <authorList>
            <person name="Takahashi T."/>
            <person name="Nishimura K."/>
        </authorList>
    </citation>
    <scope>NUCLEOTIDE SEQUENCE</scope>
</reference>
<name>A0AA87Z9W0_FICCA</name>
<dbReference type="AlphaFoldDB" id="A0AA87Z9W0"/>
<evidence type="ECO:0000313" key="2">
    <source>
        <dbReference type="Proteomes" id="UP001187192"/>
    </source>
</evidence>
<accession>A0AA87Z9W0</accession>
<dbReference type="EMBL" id="BTGU01004454">
    <property type="protein sequence ID" value="GMN27360.1"/>
    <property type="molecule type" value="Genomic_DNA"/>
</dbReference>